<dbReference type="HOGENOM" id="CLU_015166_16_1_1"/>
<name>A0A0B1P231_UNCNE</name>
<keyword evidence="3 11" id="KW-0813">Transport</keyword>
<evidence type="ECO:0000256" key="2">
    <source>
        <dbReference type="ARBA" id="ARBA00006375"/>
    </source>
</evidence>
<dbReference type="OMA" id="WVTATPF"/>
<feature type="transmembrane region" description="Helical" evidence="12">
    <location>
        <begin position="87"/>
        <end position="110"/>
    </location>
</feature>
<dbReference type="InterPro" id="IPR050567">
    <property type="entry name" value="Mitochondrial_Carrier"/>
</dbReference>
<dbReference type="Gene3D" id="1.50.40.10">
    <property type="entry name" value="Mitochondrial carrier domain"/>
    <property type="match status" value="1"/>
</dbReference>
<feature type="transmembrane region" description="Helical" evidence="12">
    <location>
        <begin position="296"/>
        <end position="317"/>
    </location>
</feature>
<evidence type="ECO:0000256" key="10">
    <source>
        <dbReference type="PROSITE-ProRule" id="PRU00282"/>
    </source>
</evidence>
<dbReference type="Proteomes" id="UP000030854">
    <property type="component" value="Unassembled WGS sequence"/>
</dbReference>
<sequence length="401" mass="44312">MDFWAGLVSGAAGIIIGNPLDIIKVQLQIRKDNHHNIGCSSCNKKLNATTSSFALLHQVGGQQYQNPRIQFWSSKKISRNDYRKNNVWLSGIAAPILGYGGLNGLLFITYNRFISLLNNKDNVTFSTTNTSTTSTSTSTITATTSSPNQNDDLLWTTFVAGAVGGLATWIISTPTELIKCRAQAHAKTYINNNHATQTSPSPPPHHHLLQNNSSTNNISSWKIAKSILRHEGIRGLYFGGVITALRDSIGYGFYFWTYKFTTSSFSQLMDNFSSSSSSPSSPFSVPAIFGNKDVEVIKMLICGGIAGIATWVSVFPLDLIKTRVQTQLPDYELLKKNKNGNSLKIRGRMTAMQIFQSAYTNETSRVFFQGMGVCCVRAFLVNAVQWSIYELIMQRFNDSHG</sequence>
<dbReference type="AlphaFoldDB" id="A0A0B1P231"/>
<comment type="caution">
    <text evidence="13">The sequence shown here is derived from an EMBL/GenBank/DDBJ whole genome shotgun (WGS) entry which is preliminary data.</text>
</comment>
<comment type="similarity">
    <text evidence="2 11">Belongs to the mitochondrial carrier (TC 2.A.29) family.</text>
</comment>
<feature type="transmembrane region" description="Helical" evidence="12">
    <location>
        <begin position="235"/>
        <end position="256"/>
    </location>
</feature>
<gene>
    <name evidence="13" type="ORF">EV44_g1297</name>
</gene>
<evidence type="ECO:0000256" key="4">
    <source>
        <dbReference type="ARBA" id="ARBA00022692"/>
    </source>
</evidence>
<keyword evidence="4 10" id="KW-0812">Transmembrane</keyword>
<accession>A0A0B1P231</accession>
<keyword evidence="14" id="KW-1185">Reference proteome</keyword>
<keyword evidence="8" id="KW-0496">Mitochondrion</keyword>
<keyword evidence="6" id="KW-0999">Mitochondrion inner membrane</keyword>
<evidence type="ECO:0000256" key="8">
    <source>
        <dbReference type="ARBA" id="ARBA00023128"/>
    </source>
</evidence>
<keyword evidence="9 10" id="KW-0472">Membrane</keyword>
<comment type="subcellular location">
    <subcellularLocation>
        <location evidence="1">Mitochondrion membrane</location>
        <topology evidence="1">Multi-pass membrane protein</topology>
    </subcellularLocation>
</comment>
<dbReference type="SUPFAM" id="SSF103506">
    <property type="entry name" value="Mitochondrial carrier"/>
    <property type="match status" value="1"/>
</dbReference>
<dbReference type="GO" id="GO:0022857">
    <property type="term" value="F:transmembrane transporter activity"/>
    <property type="evidence" value="ECO:0007669"/>
    <property type="project" value="TreeGrafter"/>
</dbReference>
<dbReference type="Pfam" id="PF00153">
    <property type="entry name" value="Mito_carr"/>
    <property type="match status" value="2"/>
</dbReference>
<evidence type="ECO:0000313" key="14">
    <source>
        <dbReference type="Proteomes" id="UP000030854"/>
    </source>
</evidence>
<dbReference type="PANTHER" id="PTHR45624">
    <property type="entry name" value="MITOCHONDRIAL BASIC AMINO ACIDS TRANSPORTER-RELATED"/>
    <property type="match status" value="1"/>
</dbReference>
<keyword evidence="5" id="KW-0677">Repeat</keyword>
<dbReference type="GO" id="GO:0031966">
    <property type="term" value="C:mitochondrial membrane"/>
    <property type="evidence" value="ECO:0007669"/>
    <property type="project" value="UniProtKB-SubCell"/>
</dbReference>
<evidence type="ECO:0000256" key="6">
    <source>
        <dbReference type="ARBA" id="ARBA00022792"/>
    </source>
</evidence>
<organism evidence="13 14">
    <name type="scientific">Uncinula necator</name>
    <name type="common">Grape powdery mildew</name>
    <dbReference type="NCBI Taxonomy" id="52586"/>
    <lineage>
        <taxon>Eukaryota</taxon>
        <taxon>Fungi</taxon>
        <taxon>Dikarya</taxon>
        <taxon>Ascomycota</taxon>
        <taxon>Pezizomycotina</taxon>
        <taxon>Leotiomycetes</taxon>
        <taxon>Erysiphales</taxon>
        <taxon>Erysiphaceae</taxon>
        <taxon>Erysiphe</taxon>
    </lineage>
</organism>
<feature type="repeat" description="Solcar" evidence="10">
    <location>
        <begin position="294"/>
        <end position="395"/>
    </location>
</feature>
<feature type="repeat" description="Solcar" evidence="10">
    <location>
        <begin position="152"/>
        <end position="264"/>
    </location>
</feature>
<keyword evidence="7 12" id="KW-1133">Transmembrane helix</keyword>
<proteinExistence type="inferred from homology"/>
<dbReference type="InterPro" id="IPR018108">
    <property type="entry name" value="MCP_transmembrane"/>
</dbReference>
<dbReference type="STRING" id="52586.A0A0B1P231"/>
<dbReference type="EMBL" id="JNVN01002953">
    <property type="protein sequence ID" value="KHJ31365.1"/>
    <property type="molecule type" value="Genomic_DNA"/>
</dbReference>
<evidence type="ECO:0000256" key="11">
    <source>
        <dbReference type="RuleBase" id="RU000488"/>
    </source>
</evidence>
<dbReference type="PANTHER" id="PTHR45624:SF10">
    <property type="entry name" value="SLC (SOLUTE CARRIER) HOMOLOG"/>
    <property type="match status" value="1"/>
</dbReference>
<dbReference type="PROSITE" id="PS50920">
    <property type="entry name" value="SOLCAR"/>
    <property type="match status" value="2"/>
</dbReference>
<reference evidence="13 14" key="1">
    <citation type="journal article" date="2014" name="BMC Genomics">
        <title>Adaptive genomic structural variation in the grape powdery mildew pathogen, Erysiphe necator.</title>
        <authorList>
            <person name="Jones L."/>
            <person name="Riaz S."/>
            <person name="Morales-Cruz A."/>
            <person name="Amrine K.C."/>
            <person name="McGuire B."/>
            <person name="Gubler W.D."/>
            <person name="Walker M.A."/>
            <person name="Cantu D."/>
        </authorList>
    </citation>
    <scope>NUCLEOTIDE SEQUENCE [LARGE SCALE GENOMIC DNA]</scope>
    <source>
        <strain evidence="14">c</strain>
    </source>
</reference>
<evidence type="ECO:0000256" key="12">
    <source>
        <dbReference type="SAM" id="Phobius"/>
    </source>
</evidence>
<protein>
    <submittedName>
        <fullName evidence="13">Putative solute carrier family 25 protein</fullName>
    </submittedName>
</protein>
<feature type="transmembrane region" description="Helical" evidence="12">
    <location>
        <begin position="153"/>
        <end position="171"/>
    </location>
</feature>
<dbReference type="InterPro" id="IPR023395">
    <property type="entry name" value="MCP_dom_sf"/>
</dbReference>
<evidence type="ECO:0000256" key="7">
    <source>
        <dbReference type="ARBA" id="ARBA00022989"/>
    </source>
</evidence>
<evidence type="ECO:0000256" key="5">
    <source>
        <dbReference type="ARBA" id="ARBA00022737"/>
    </source>
</evidence>
<evidence type="ECO:0000313" key="13">
    <source>
        <dbReference type="EMBL" id="KHJ31365.1"/>
    </source>
</evidence>
<evidence type="ECO:0000256" key="3">
    <source>
        <dbReference type="ARBA" id="ARBA00022448"/>
    </source>
</evidence>
<evidence type="ECO:0000256" key="1">
    <source>
        <dbReference type="ARBA" id="ARBA00004225"/>
    </source>
</evidence>
<evidence type="ECO:0000256" key="9">
    <source>
        <dbReference type="ARBA" id="ARBA00023136"/>
    </source>
</evidence>